<name>A0ABY5Z1P8_9ACTN</name>
<keyword evidence="1" id="KW-0732">Signal</keyword>
<organism evidence="2 3">
    <name type="scientific">Dactylosporangium roseum</name>
    <dbReference type="NCBI Taxonomy" id="47989"/>
    <lineage>
        <taxon>Bacteria</taxon>
        <taxon>Bacillati</taxon>
        <taxon>Actinomycetota</taxon>
        <taxon>Actinomycetes</taxon>
        <taxon>Micromonosporales</taxon>
        <taxon>Micromonosporaceae</taxon>
        <taxon>Dactylosporangium</taxon>
    </lineage>
</organism>
<evidence type="ECO:0000256" key="1">
    <source>
        <dbReference type="SAM" id="SignalP"/>
    </source>
</evidence>
<evidence type="ECO:0000313" key="3">
    <source>
        <dbReference type="Proteomes" id="UP001058271"/>
    </source>
</evidence>
<protein>
    <recommendedName>
        <fullName evidence="4">Lipoprotein</fullName>
    </recommendedName>
</protein>
<gene>
    <name evidence="2" type="ORF">Drose_33585</name>
</gene>
<dbReference type="PROSITE" id="PS51257">
    <property type="entry name" value="PROKAR_LIPOPROTEIN"/>
    <property type="match status" value="1"/>
</dbReference>
<sequence>MRVRRLVFAVVSTVLTGVSLAGCRSAPTVAAYVGDRKITVAEVDAIVRSVNDVAERRLTARKRAYDARMDAIEAGRGPGEYPEVPAEAMLPIVHTSAGQVLSLMVWGDVTDRILAERHLTASGAPPFADVFGLPASDEYVRLWLNYWPAFEAILRGSAPRVPSDDEAGRFCAALDEIGQVSGVVSYEQVKQNAQIGAAFQAQQTLAEAVRTARMTVNPRYGGLVMPVMLALPSGETPIDVAFPGDSEVPVKEA</sequence>
<accession>A0ABY5Z1P8</accession>
<evidence type="ECO:0000313" key="2">
    <source>
        <dbReference type="EMBL" id="UWZ35964.1"/>
    </source>
</evidence>
<dbReference type="RefSeq" id="WP_260725309.1">
    <property type="nucleotide sequence ID" value="NZ_BAAABS010000051.1"/>
</dbReference>
<keyword evidence="3" id="KW-1185">Reference proteome</keyword>
<dbReference type="EMBL" id="CP073721">
    <property type="protein sequence ID" value="UWZ35964.1"/>
    <property type="molecule type" value="Genomic_DNA"/>
</dbReference>
<feature type="chain" id="PRO_5045936432" description="Lipoprotein" evidence="1">
    <location>
        <begin position="22"/>
        <end position="253"/>
    </location>
</feature>
<evidence type="ECO:0008006" key="4">
    <source>
        <dbReference type="Google" id="ProtNLM"/>
    </source>
</evidence>
<proteinExistence type="predicted"/>
<reference evidence="2" key="1">
    <citation type="submission" date="2021-04" db="EMBL/GenBank/DDBJ databases">
        <title>Biosynthetic gene clusters of Dactylosporangioum roseum.</title>
        <authorList>
            <person name="Hartkoorn R.C."/>
            <person name="Beaudoing E."/>
            <person name="Hot D."/>
            <person name="Moureu S."/>
        </authorList>
    </citation>
    <scope>NUCLEOTIDE SEQUENCE</scope>
    <source>
        <strain evidence="2">NRRL B-16295</strain>
    </source>
</reference>
<dbReference type="Proteomes" id="UP001058271">
    <property type="component" value="Chromosome"/>
</dbReference>
<feature type="signal peptide" evidence="1">
    <location>
        <begin position="1"/>
        <end position="21"/>
    </location>
</feature>